<dbReference type="InterPro" id="IPR055089">
    <property type="entry name" value="COP9_N"/>
</dbReference>
<dbReference type="EMBL" id="MU404361">
    <property type="protein sequence ID" value="KAI1609196.1"/>
    <property type="molecule type" value="Genomic_DNA"/>
</dbReference>
<protein>
    <recommendedName>
        <fullName evidence="2">COP9 signalosome complex subunit 3 N-terminal helical repeats domain-containing protein</fullName>
    </recommendedName>
</protein>
<evidence type="ECO:0000259" key="2">
    <source>
        <dbReference type="Pfam" id="PF22788"/>
    </source>
</evidence>
<proteinExistence type="predicted"/>
<dbReference type="AlphaFoldDB" id="A0AAN6DNC2"/>
<dbReference type="Proteomes" id="UP001203852">
    <property type="component" value="Unassembled WGS sequence"/>
</dbReference>
<reference evidence="3" key="1">
    <citation type="journal article" date="2022" name="bioRxiv">
        <title>Deciphering the potential niche of two novel black yeast fungi from a biological soil crust based on their genomes, phenotypes, and melanin regulation.</title>
        <authorList>
            <consortium name="DOE Joint Genome Institute"/>
            <person name="Carr E.C."/>
            <person name="Barton Q."/>
            <person name="Grambo S."/>
            <person name="Sullivan M."/>
            <person name="Renfro C.M."/>
            <person name="Kuo A."/>
            <person name="Pangilinan J."/>
            <person name="Lipzen A."/>
            <person name="Keymanesh K."/>
            <person name="Savage E."/>
            <person name="Barry K."/>
            <person name="Grigoriev I.V."/>
            <person name="Riekhof W.R."/>
            <person name="Harris S.S."/>
        </authorList>
    </citation>
    <scope>NUCLEOTIDE SEQUENCE</scope>
    <source>
        <strain evidence="3">JF 03-4F</strain>
    </source>
</reference>
<evidence type="ECO:0000313" key="3">
    <source>
        <dbReference type="EMBL" id="KAI1609196.1"/>
    </source>
</evidence>
<dbReference type="GO" id="GO:0008180">
    <property type="term" value="C:COP9 signalosome"/>
    <property type="evidence" value="ECO:0007669"/>
    <property type="project" value="TreeGrafter"/>
</dbReference>
<dbReference type="InterPro" id="IPR050756">
    <property type="entry name" value="CSN3"/>
</dbReference>
<dbReference type="GO" id="GO:0006511">
    <property type="term" value="P:ubiquitin-dependent protein catabolic process"/>
    <property type="evidence" value="ECO:0007669"/>
    <property type="project" value="TreeGrafter"/>
</dbReference>
<keyword evidence="1" id="KW-0963">Cytoplasm</keyword>
<organism evidence="3 4">
    <name type="scientific">Exophiala viscosa</name>
    <dbReference type="NCBI Taxonomy" id="2486360"/>
    <lineage>
        <taxon>Eukaryota</taxon>
        <taxon>Fungi</taxon>
        <taxon>Dikarya</taxon>
        <taxon>Ascomycota</taxon>
        <taxon>Pezizomycotina</taxon>
        <taxon>Eurotiomycetes</taxon>
        <taxon>Chaetothyriomycetidae</taxon>
        <taxon>Chaetothyriales</taxon>
        <taxon>Herpotrichiellaceae</taxon>
        <taxon>Exophiala</taxon>
    </lineage>
</organism>
<comment type="caution">
    <text evidence="3">The sequence shown here is derived from an EMBL/GenBank/DDBJ whole genome shotgun (WGS) entry which is preliminary data.</text>
</comment>
<name>A0AAN6DNC2_9EURO</name>
<evidence type="ECO:0000256" key="1">
    <source>
        <dbReference type="ARBA" id="ARBA00022490"/>
    </source>
</evidence>
<feature type="domain" description="COP9 signalosome complex subunit 3 N-terminal helical repeats" evidence="2">
    <location>
        <begin position="23"/>
        <end position="292"/>
    </location>
</feature>
<keyword evidence="4" id="KW-1185">Reference proteome</keyword>
<dbReference type="PANTHER" id="PTHR10758:SF1">
    <property type="entry name" value="COP9 SIGNALOSOME COMPLEX SUBUNIT 3"/>
    <property type="match status" value="1"/>
</dbReference>
<gene>
    <name evidence="3" type="ORF">EDD36DRAFT_86366</name>
</gene>
<dbReference type="PANTHER" id="PTHR10758">
    <property type="entry name" value="26S PROTEASOME NON-ATPASE REGULATORY SUBUNIT 3/COP9 SIGNALOSOME COMPLEX SUBUNIT 3"/>
    <property type="match status" value="1"/>
</dbReference>
<sequence length="493" mass="54459">MEKILEESASIDPALLPEDEEQYDKLASALVARLSKISSQDLASARSDLEALPPSVHTILYLHILLASIDSSIASGKAAPRQLPAAVLPEGSLWPHIVQLLLEFDTIQARYCGTQLLRMIDCIAVGAEQTSNYIPAIQLLHHVILRLDSTSSTLTSTHRTFVRLCLLAQAYTEAVDILDRPIYHIPTSQHDASGIPELCSSSQPVWVYLSPVTGLTQPITSRTYMEYYLLGGMCYMAARRYRDAFFFLEVVLSAPTVQNVASSVMVEAYKKWLLVGLLLNGTPPTVPKAASQTAIRHIRAIAKPYECVADVFKTNNIARLRAEIEVGNGIWQEDGNYGLMAEVFQSFRKFAILKLGKTFAALPLSEVARMTSPDASDVSETKAYLEALIAAGGISAVTTASNDISNEMLRFLPAPTTQTTEAQIGTVLGSQTRELRLLLSHVQDTEYRMGISREYIDYLKKLKKLKEDEKKNAINAKFNPTADDVDEDMMEEL</sequence>
<accession>A0AAN6DNC2</accession>
<evidence type="ECO:0000313" key="4">
    <source>
        <dbReference type="Proteomes" id="UP001203852"/>
    </source>
</evidence>
<dbReference type="Pfam" id="PF22788">
    <property type="entry name" value="COP9_hel_rpt"/>
    <property type="match status" value="1"/>
</dbReference>